<dbReference type="InterPro" id="IPR011004">
    <property type="entry name" value="Trimer_LpxA-like_sf"/>
</dbReference>
<comment type="caution">
    <text evidence="5">The sequence shown here is derived from an EMBL/GenBank/DDBJ whole genome shotgun (WGS) entry which is preliminary data.</text>
</comment>
<dbReference type="PANTHER" id="PTHR43300:SF7">
    <property type="entry name" value="UDP-N-ACETYLBACILLOSAMINE N-ACETYLTRANSFERASE"/>
    <property type="match status" value="1"/>
</dbReference>
<comment type="similarity">
    <text evidence="1">Belongs to the transferase hexapeptide repeat family.</text>
</comment>
<dbReference type="EMBL" id="JACIVI010000001">
    <property type="protein sequence ID" value="MBB1160668.1"/>
    <property type="molecule type" value="Genomic_DNA"/>
</dbReference>
<dbReference type="CDD" id="cd03360">
    <property type="entry name" value="LbH_AT_putative"/>
    <property type="match status" value="1"/>
</dbReference>
<protein>
    <recommendedName>
        <fullName evidence="4">PglD N-terminal domain-containing protein</fullName>
    </recommendedName>
</protein>
<feature type="domain" description="PglD N-terminal" evidence="4">
    <location>
        <begin position="4"/>
        <end position="86"/>
    </location>
</feature>
<accession>A0A839HM71</accession>
<organism evidence="5 6">
    <name type="scientific">Aquariibacter albus</name>
    <dbReference type="NCBI Taxonomy" id="2759899"/>
    <lineage>
        <taxon>Bacteria</taxon>
        <taxon>Pseudomonadati</taxon>
        <taxon>Pseudomonadota</taxon>
        <taxon>Betaproteobacteria</taxon>
        <taxon>Burkholderiales</taxon>
        <taxon>Sphaerotilaceae</taxon>
        <taxon>Aquariibacter</taxon>
    </lineage>
</organism>
<sequence>MSSRLYIVGTGGYAKEVAQLAHAVMQSTGSWTEIAFLGEDEADASMAMRFGKVVGTDALLLDARHDLDVVIGIGSPRIRQALATRLSKLSHLRFPNLFHPRSTVSLDYIKCGVGNLFHAGSVVTCDVVVGDFNVFNLNTTVGHDSVIGSCNVFNPGCNISGNVRMGDGCLVGTGCQVLEKLSMPSRTTLGAGSVLVKSIDVEDGVYVGIPARRLR</sequence>
<feature type="active site" description="Proton acceptor" evidence="2">
    <location>
        <position position="143"/>
    </location>
</feature>
<dbReference type="Gene3D" id="2.160.10.10">
    <property type="entry name" value="Hexapeptide repeat proteins"/>
    <property type="match status" value="1"/>
</dbReference>
<evidence type="ECO:0000313" key="6">
    <source>
        <dbReference type="Proteomes" id="UP000586093"/>
    </source>
</evidence>
<evidence type="ECO:0000256" key="1">
    <source>
        <dbReference type="ARBA" id="ARBA00007274"/>
    </source>
</evidence>
<dbReference type="Proteomes" id="UP000586093">
    <property type="component" value="Unassembled WGS sequence"/>
</dbReference>
<dbReference type="Gene3D" id="3.40.50.20">
    <property type="match status" value="1"/>
</dbReference>
<dbReference type="InterPro" id="IPR050179">
    <property type="entry name" value="Trans_hexapeptide_repeat"/>
</dbReference>
<evidence type="ECO:0000256" key="3">
    <source>
        <dbReference type="PIRSR" id="PIRSR620019-2"/>
    </source>
</evidence>
<dbReference type="PANTHER" id="PTHR43300">
    <property type="entry name" value="ACETYLTRANSFERASE"/>
    <property type="match status" value="1"/>
</dbReference>
<evidence type="ECO:0000259" key="4">
    <source>
        <dbReference type="Pfam" id="PF17836"/>
    </source>
</evidence>
<feature type="binding site" evidence="3">
    <location>
        <position position="74"/>
    </location>
    <ligand>
        <name>substrate</name>
    </ligand>
</feature>
<dbReference type="InterPro" id="IPR041561">
    <property type="entry name" value="PglD_N"/>
</dbReference>
<gene>
    <name evidence="5" type="ORF">H4F90_01565</name>
</gene>
<dbReference type="AlphaFoldDB" id="A0A839HM71"/>
<proteinExistence type="inferred from homology"/>
<feature type="site" description="Increases basicity of active site His" evidence="2">
    <location>
        <position position="144"/>
    </location>
</feature>
<evidence type="ECO:0000313" key="5">
    <source>
        <dbReference type="EMBL" id="MBB1160668.1"/>
    </source>
</evidence>
<keyword evidence="6" id="KW-1185">Reference proteome</keyword>
<dbReference type="InterPro" id="IPR020019">
    <property type="entry name" value="AcTrfase_PglD-like"/>
</dbReference>
<dbReference type="SUPFAM" id="SSF51161">
    <property type="entry name" value="Trimeric LpxA-like enzymes"/>
    <property type="match status" value="1"/>
</dbReference>
<dbReference type="RefSeq" id="WP_182660828.1">
    <property type="nucleotide sequence ID" value="NZ_JACIVI010000001.1"/>
</dbReference>
<dbReference type="Pfam" id="PF17836">
    <property type="entry name" value="PglD_N"/>
    <property type="match status" value="1"/>
</dbReference>
<reference evidence="5 6" key="1">
    <citation type="submission" date="2020-08" db="EMBL/GenBank/DDBJ databases">
        <title>Aquariorum lacteus gen. nov., sp. nov., a new member of the family Comamonadaceae, isolated from freshwater aquarium.</title>
        <authorList>
            <person name="Chun S.-J."/>
        </authorList>
    </citation>
    <scope>NUCLEOTIDE SEQUENCE [LARGE SCALE GENOMIC DNA]</scope>
    <source>
        <strain evidence="5 6">SJAQ100</strain>
    </source>
</reference>
<evidence type="ECO:0000256" key="2">
    <source>
        <dbReference type="PIRSR" id="PIRSR620019-1"/>
    </source>
</evidence>
<name>A0A839HM71_9BURK</name>